<dbReference type="Proteomes" id="UP000298133">
    <property type="component" value="Unassembled WGS sequence"/>
</dbReference>
<dbReference type="EMBL" id="SPIA01000001">
    <property type="protein sequence ID" value="TFH68647.1"/>
    <property type="molecule type" value="Genomic_DNA"/>
</dbReference>
<dbReference type="GO" id="GO:0006559">
    <property type="term" value="P:L-phenylalanine catabolic process"/>
    <property type="evidence" value="ECO:0007669"/>
    <property type="project" value="TreeGrafter"/>
</dbReference>
<dbReference type="GO" id="GO:0016034">
    <property type="term" value="F:maleylacetoacetate isomerase activity"/>
    <property type="evidence" value="ECO:0007669"/>
    <property type="project" value="UniProtKB-EC"/>
</dbReference>
<comment type="similarity">
    <text evidence="1">Belongs to the GST superfamily. Zeta family.</text>
</comment>
<dbReference type="InterPro" id="IPR036249">
    <property type="entry name" value="Thioredoxin-like_sf"/>
</dbReference>
<organism evidence="4 5">
    <name type="scientific">Gammaproteobacteria bacterium LSUCC0057</name>
    <dbReference type="NCBI Taxonomy" id="2559237"/>
    <lineage>
        <taxon>Bacteria</taxon>
        <taxon>Pseudomonadati</taxon>
        <taxon>Pseudomonadota</taxon>
        <taxon>Gammaproteobacteria</taxon>
        <taxon>Cellvibrionales</taxon>
        <taxon>Porticoccaceae</taxon>
        <taxon>SAR92 clade</taxon>
    </lineage>
</organism>
<dbReference type="OrthoDB" id="509852at2"/>
<dbReference type="SFLD" id="SFLDS00019">
    <property type="entry name" value="Glutathione_Transferase_(cytos"/>
    <property type="match status" value="1"/>
</dbReference>
<dbReference type="PANTHER" id="PTHR42673:SF21">
    <property type="entry name" value="GLUTATHIONE S-TRANSFERASE YFCF"/>
    <property type="match status" value="1"/>
</dbReference>
<dbReference type="NCBIfam" id="TIGR01262">
    <property type="entry name" value="maiA"/>
    <property type="match status" value="1"/>
</dbReference>
<feature type="domain" description="GST N-terminal" evidence="2">
    <location>
        <begin position="1"/>
        <end position="82"/>
    </location>
</feature>
<dbReference type="EC" id="5.2.1.2" evidence="4"/>
<dbReference type="GO" id="GO:0005737">
    <property type="term" value="C:cytoplasm"/>
    <property type="evidence" value="ECO:0007669"/>
    <property type="project" value="InterPro"/>
</dbReference>
<dbReference type="InterPro" id="IPR004045">
    <property type="entry name" value="Glutathione_S-Trfase_N"/>
</dbReference>
<evidence type="ECO:0000259" key="2">
    <source>
        <dbReference type="PROSITE" id="PS50404"/>
    </source>
</evidence>
<dbReference type="AlphaFoldDB" id="A0A4Y8ULG1"/>
<dbReference type="CDD" id="cd03042">
    <property type="entry name" value="GST_N_Zeta"/>
    <property type="match status" value="1"/>
</dbReference>
<dbReference type="InterPro" id="IPR010987">
    <property type="entry name" value="Glutathione-S-Trfase_C-like"/>
</dbReference>
<dbReference type="GO" id="GO:0006749">
    <property type="term" value="P:glutathione metabolic process"/>
    <property type="evidence" value="ECO:0007669"/>
    <property type="project" value="TreeGrafter"/>
</dbReference>
<reference evidence="4 5" key="1">
    <citation type="submission" date="2019-03" db="EMBL/GenBank/DDBJ databases">
        <title>Draft genome of Gammaproteobacteria bacterium LSUCC0057, a member of the SAR92 clade.</title>
        <authorList>
            <person name="Lanclos V.C."/>
            <person name="Doiron C."/>
            <person name="Henson M.W."/>
            <person name="Thrash J.C."/>
        </authorList>
    </citation>
    <scope>NUCLEOTIDE SEQUENCE [LARGE SCALE GENOMIC DNA]</scope>
    <source>
        <strain evidence="4 5">LSUCC0057</strain>
    </source>
</reference>
<accession>A0A4Y8ULG1</accession>
<dbReference type="SFLD" id="SFLDG00358">
    <property type="entry name" value="Main_(cytGST)"/>
    <property type="match status" value="1"/>
</dbReference>
<evidence type="ECO:0000313" key="5">
    <source>
        <dbReference type="Proteomes" id="UP000298133"/>
    </source>
</evidence>
<dbReference type="Gene3D" id="3.40.30.10">
    <property type="entry name" value="Glutaredoxin"/>
    <property type="match status" value="1"/>
</dbReference>
<dbReference type="GO" id="GO:0004364">
    <property type="term" value="F:glutathione transferase activity"/>
    <property type="evidence" value="ECO:0007669"/>
    <property type="project" value="TreeGrafter"/>
</dbReference>
<dbReference type="InterPro" id="IPR034330">
    <property type="entry name" value="GST_Zeta_C"/>
</dbReference>
<gene>
    <name evidence="4" type="primary">maiA</name>
    <name evidence="4" type="ORF">E3W66_01430</name>
</gene>
<keyword evidence="5" id="KW-1185">Reference proteome</keyword>
<evidence type="ECO:0000259" key="3">
    <source>
        <dbReference type="PROSITE" id="PS50405"/>
    </source>
</evidence>
<dbReference type="InterPro" id="IPR036282">
    <property type="entry name" value="Glutathione-S-Trfase_C_sf"/>
</dbReference>
<dbReference type="InterPro" id="IPR040079">
    <property type="entry name" value="Glutathione_S-Trfase"/>
</dbReference>
<dbReference type="PROSITE" id="PS50404">
    <property type="entry name" value="GST_NTER"/>
    <property type="match status" value="1"/>
</dbReference>
<dbReference type="PANTHER" id="PTHR42673">
    <property type="entry name" value="MALEYLACETOACETATE ISOMERASE"/>
    <property type="match status" value="1"/>
</dbReference>
<dbReference type="Gene3D" id="1.20.1050.10">
    <property type="match status" value="1"/>
</dbReference>
<feature type="domain" description="GST C-terminal" evidence="3">
    <location>
        <begin position="87"/>
        <end position="211"/>
    </location>
</feature>
<dbReference type="Pfam" id="PF13409">
    <property type="entry name" value="GST_N_2"/>
    <property type="match status" value="1"/>
</dbReference>
<dbReference type="SUPFAM" id="SSF47616">
    <property type="entry name" value="GST C-terminal domain-like"/>
    <property type="match status" value="1"/>
</dbReference>
<dbReference type="PROSITE" id="PS50405">
    <property type="entry name" value="GST_CTER"/>
    <property type="match status" value="1"/>
</dbReference>
<protein>
    <submittedName>
        <fullName evidence="4">Maleylacetoacetate isomerase</fullName>
        <ecNumber evidence="4">5.2.1.2</ecNumber>
    </submittedName>
</protein>
<dbReference type="CDD" id="cd03191">
    <property type="entry name" value="GST_C_Zeta"/>
    <property type="match status" value="1"/>
</dbReference>
<dbReference type="InterPro" id="IPR005955">
    <property type="entry name" value="GST_Zeta"/>
</dbReference>
<evidence type="ECO:0000313" key="4">
    <source>
        <dbReference type="EMBL" id="TFH68647.1"/>
    </source>
</evidence>
<keyword evidence="4" id="KW-0413">Isomerase</keyword>
<dbReference type="InterPro" id="IPR034333">
    <property type="entry name" value="GST_Zeta_N"/>
</dbReference>
<evidence type="ECO:0000256" key="1">
    <source>
        <dbReference type="ARBA" id="ARBA00010007"/>
    </source>
</evidence>
<name>A0A4Y8ULG1_9GAMM</name>
<comment type="caution">
    <text evidence="4">The sequence shown here is derived from an EMBL/GenBank/DDBJ whole genome shotgun (WGS) entry which is preliminary data.</text>
</comment>
<sequence length="212" mass="22879">MLTLHGYFRSSAAYRVRIALQLKGIAYQSAAVNLLAGEQRSAAYLARNPQGLLPALELADGEIISQSPAILEYLDEQWPTPPLLPSQPLARARARALAAAIGCDTHPLNNLRVLNYLTGQLGVDQAAKTSWYHHWIATTFAAIDGQLGSAEFAAGDQPGLVDCYLVPQVYNALRFDQPMGAYPNINRIYANCGQHPAFIAAAPEQQPDAPAA</sequence>
<proteinExistence type="inferred from homology"/>
<dbReference type="SUPFAM" id="SSF52833">
    <property type="entry name" value="Thioredoxin-like"/>
    <property type="match status" value="1"/>
</dbReference>